<comment type="caution">
    <text evidence="1">The sequence shown here is derived from an EMBL/GenBank/DDBJ whole genome shotgun (WGS) entry which is preliminary data.</text>
</comment>
<keyword evidence="2" id="KW-1185">Reference proteome</keyword>
<evidence type="ECO:0000313" key="1">
    <source>
        <dbReference type="EMBL" id="KAI4381280.1"/>
    </source>
</evidence>
<proteinExistence type="predicted"/>
<evidence type="ECO:0000313" key="2">
    <source>
        <dbReference type="Proteomes" id="UP001057402"/>
    </source>
</evidence>
<protein>
    <submittedName>
        <fullName evidence="1">Uncharacterized protein</fullName>
    </submittedName>
</protein>
<reference evidence="2" key="1">
    <citation type="journal article" date="2023" name="Front. Plant Sci.">
        <title>Chromosomal-level genome assembly of Melastoma candidum provides insights into trichome evolution.</title>
        <authorList>
            <person name="Zhong Y."/>
            <person name="Wu W."/>
            <person name="Sun C."/>
            <person name="Zou P."/>
            <person name="Liu Y."/>
            <person name="Dai S."/>
            <person name="Zhou R."/>
        </authorList>
    </citation>
    <scope>NUCLEOTIDE SEQUENCE [LARGE SCALE GENOMIC DNA]</scope>
</reference>
<organism evidence="1 2">
    <name type="scientific">Melastoma candidum</name>
    <dbReference type="NCBI Taxonomy" id="119954"/>
    <lineage>
        <taxon>Eukaryota</taxon>
        <taxon>Viridiplantae</taxon>
        <taxon>Streptophyta</taxon>
        <taxon>Embryophyta</taxon>
        <taxon>Tracheophyta</taxon>
        <taxon>Spermatophyta</taxon>
        <taxon>Magnoliopsida</taxon>
        <taxon>eudicotyledons</taxon>
        <taxon>Gunneridae</taxon>
        <taxon>Pentapetalae</taxon>
        <taxon>rosids</taxon>
        <taxon>malvids</taxon>
        <taxon>Myrtales</taxon>
        <taxon>Melastomataceae</taxon>
        <taxon>Melastomatoideae</taxon>
        <taxon>Melastomateae</taxon>
        <taxon>Melastoma</taxon>
    </lineage>
</organism>
<gene>
    <name evidence="1" type="ORF">MLD38_007367</name>
</gene>
<dbReference type="Proteomes" id="UP001057402">
    <property type="component" value="Chromosome 3"/>
</dbReference>
<accession>A0ACB9RQV2</accession>
<name>A0ACB9RQV2_9MYRT</name>
<sequence length="244" mass="27688">MPRARASSFRARPAKLSLDAMSLTVTEEDASDDTLGNEKFDWYSQWYTGQQYETASDGKGDVMVFICIPVIPGRRRLIWAFATYFAAWINSVVPRWICHTRQDNLVLDSHLCLLHRQVVASCFVKQMLLLLAFRRWLNNNASGRVDWRGKYEGDLGLLPSPLSHVVNCRSCSSAYKCLNALKVTLQVLSFASVAILTATKQNSMSALAMFSLFAAAMLSFGGSKWLAHFMYRPFHYHGYEHTFH</sequence>
<dbReference type="EMBL" id="CM042882">
    <property type="protein sequence ID" value="KAI4381280.1"/>
    <property type="molecule type" value="Genomic_DNA"/>
</dbReference>